<accession>A0A7Z0EBK1</accession>
<evidence type="ECO:0000256" key="1">
    <source>
        <dbReference type="ARBA" id="ARBA00006525"/>
    </source>
</evidence>
<dbReference type="PANTHER" id="PTHR43022:SF1">
    <property type="entry name" value="PROTEIN SMF"/>
    <property type="match status" value="1"/>
</dbReference>
<dbReference type="AlphaFoldDB" id="A0A7Z0EBK1"/>
<dbReference type="Pfam" id="PF02481">
    <property type="entry name" value="DNA_processg_A"/>
    <property type="match status" value="1"/>
</dbReference>
<evidence type="ECO:0000313" key="4">
    <source>
        <dbReference type="Proteomes" id="UP000537260"/>
    </source>
</evidence>
<organism evidence="3 4">
    <name type="scientific">Glaciibacter psychrotolerans</name>
    <dbReference type="NCBI Taxonomy" id="670054"/>
    <lineage>
        <taxon>Bacteria</taxon>
        <taxon>Bacillati</taxon>
        <taxon>Actinomycetota</taxon>
        <taxon>Actinomycetes</taxon>
        <taxon>Micrococcales</taxon>
        <taxon>Microbacteriaceae</taxon>
        <taxon>Glaciibacter</taxon>
    </lineage>
</organism>
<dbReference type="InterPro" id="IPR003488">
    <property type="entry name" value="DprA"/>
</dbReference>
<dbReference type="Gene3D" id="3.40.50.450">
    <property type="match status" value="1"/>
</dbReference>
<dbReference type="RefSeq" id="WP_179577409.1">
    <property type="nucleotide sequence ID" value="NZ_JACCFM010000001.1"/>
</dbReference>
<dbReference type="NCBIfam" id="TIGR00732">
    <property type="entry name" value="dprA"/>
    <property type="match status" value="1"/>
</dbReference>
<protein>
    <submittedName>
        <fullName evidence="3">DNA processing protein</fullName>
    </submittedName>
</protein>
<proteinExistence type="inferred from homology"/>
<gene>
    <name evidence="3" type="ORF">HNR05_000299</name>
</gene>
<reference evidence="3 4" key="1">
    <citation type="submission" date="2020-07" db="EMBL/GenBank/DDBJ databases">
        <title>Sequencing the genomes of 1000 actinobacteria strains.</title>
        <authorList>
            <person name="Klenk H.-P."/>
        </authorList>
    </citation>
    <scope>NUCLEOTIDE SEQUENCE [LARGE SCALE GENOMIC DNA]</scope>
    <source>
        <strain evidence="3 4">LI1</strain>
    </source>
</reference>
<sequence>MARNVDEEREARMTLSAVSEPSDVITGKLLTKLDAEQTLQLITSGDRLPNGIDPAEGELWRRRLAPRIDPGQIDRIRASMHAHGLRFLTPDDIDWPGELQQLGASAPIALWLKGDAGLLSAPLPGRLTVVGARATTAYGEFVATELTSALAAQGRVILSGGAYGIDGSAHRAAAATRSGATVAVLAGGLDRLYPTGHEQLFERIEQSGGLLITELPPGSAPTRWRFLQRNRLLAALSGATVVVEAGHRSGSLNVAGHAHALGRPVGAVPGPVTSAASAGCHRLIREGIASLVTDAQDVTDLLDSTAGFSGDRTFTYSPPGRFGQAGSGLVL</sequence>
<dbReference type="SUPFAM" id="SSF102405">
    <property type="entry name" value="MCP/YpsA-like"/>
    <property type="match status" value="1"/>
</dbReference>
<dbReference type="GO" id="GO:0009294">
    <property type="term" value="P:DNA-mediated transformation"/>
    <property type="evidence" value="ECO:0007669"/>
    <property type="project" value="InterPro"/>
</dbReference>
<dbReference type="Proteomes" id="UP000537260">
    <property type="component" value="Unassembled WGS sequence"/>
</dbReference>
<dbReference type="PANTHER" id="PTHR43022">
    <property type="entry name" value="PROTEIN SMF"/>
    <property type="match status" value="1"/>
</dbReference>
<comment type="similarity">
    <text evidence="1">Belongs to the DprA/Smf family.</text>
</comment>
<dbReference type="InterPro" id="IPR057666">
    <property type="entry name" value="DrpA_SLOG"/>
</dbReference>
<dbReference type="EMBL" id="JACCFM010000001">
    <property type="protein sequence ID" value="NYJ18508.1"/>
    <property type="molecule type" value="Genomic_DNA"/>
</dbReference>
<name>A0A7Z0EBK1_9MICO</name>
<evidence type="ECO:0000313" key="3">
    <source>
        <dbReference type="EMBL" id="NYJ18508.1"/>
    </source>
</evidence>
<keyword evidence="4" id="KW-1185">Reference proteome</keyword>
<evidence type="ECO:0000259" key="2">
    <source>
        <dbReference type="Pfam" id="PF02481"/>
    </source>
</evidence>
<comment type="caution">
    <text evidence="3">The sequence shown here is derived from an EMBL/GenBank/DDBJ whole genome shotgun (WGS) entry which is preliminary data.</text>
</comment>
<feature type="domain" description="Smf/DprA SLOG" evidence="2">
    <location>
        <begin position="87"/>
        <end position="301"/>
    </location>
</feature>